<protein>
    <submittedName>
        <fullName evidence="2">Uncharacterized protein</fullName>
    </submittedName>
</protein>
<evidence type="ECO:0000313" key="3">
    <source>
        <dbReference type="Proteomes" id="UP001165124"/>
    </source>
</evidence>
<comment type="caution">
    <text evidence="2">The sequence shown here is derived from an EMBL/GenBank/DDBJ whole genome shotgun (WGS) entry which is preliminary data.</text>
</comment>
<feature type="compositionally biased region" description="Basic and acidic residues" evidence="1">
    <location>
        <begin position="71"/>
        <end position="83"/>
    </location>
</feature>
<dbReference type="AlphaFoldDB" id="A0A9W6PU39"/>
<accession>A0A9W6PU39</accession>
<evidence type="ECO:0000256" key="1">
    <source>
        <dbReference type="SAM" id="MobiDB-lite"/>
    </source>
</evidence>
<reference evidence="2" key="1">
    <citation type="submission" date="2023-02" db="EMBL/GenBank/DDBJ databases">
        <title>Actinomadura rubrobrunea NBRC 14622.</title>
        <authorList>
            <person name="Ichikawa N."/>
            <person name="Sato H."/>
            <person name="Tonouchi N."/>
        </authorList>
    </citation>
    <scope>NUCLEOTIDE SEQUENCE</scope>
    <source>
        <strain evidence="2">NBRC 14622</strain>
    </source>
</reference>
<dbReference type="EMBL" id="BSRZ01000005">
    <property type="protein sequence ID" value="GLW64529.1"/>
    <property type="molecule type" value="Genomic_DNA"/>
</dbReference>
<sequence length="139" mass="15162">MRRVPETFGRHQPRPRSTDRQPAIGSSDAASKSKPPARPLCRAEEAGVAGHVRALETDIFACAQNPSQISERLRPARLEERRGSGATASGRQRHLPRPDGTNRWTADPAGDGPWDPAAERSWARVERVQRGGQPASCVP</sequence>
<dbReference type="Proteomes" id="UP001165124">
    <property type="component" value="Unassembled WGS sequence"/>
</dbReference>
<organism evidence="2 3">
    <name type="scientific">Actinomadura rubrobrunea</name>
    <dbReference type="NCBI Taxonomy" id="115335"/>
    <lineage>
        <taxon>Bacteria</taxon>
        <taxon>Bacillati</taxon>
        <taxon>Actinomycetota</taxon>
        <taxon>Actinomycetes</taxon>
        <taxon>Streptosporangiales</taxon>
        <taxon>Thermomonosporaceae</taxon>
        <taxon>Actinomadura</taxon>
    </lineage>
</organism>
<name>A0A9W6PU39_9ACTN</name>
<feature type="region of interest" description="Disordered" evidence="1">
    <location>
        <begin position="65"/>
        <end position="139"/>
    </location>
</feature>
<gene>
    <name evidence="2" type="ORF">Arub01_27730</name>
</gene>
<evidence type="ECO:0000313" key="2">
    <source>
        <dbReference type="EMBL" id="GLW64529.1"/>
    </source>
</evidence>
<feature type="region of interest" description="Disordered" evidence="1">
    <location>
        <begin position="1"/>
        <end position="42"/>
    </location>
</feature>
<feature type="compositionally biased region" description="Basic and acidic residues" evidence="1">
    <location>
        <begin position="117"/>
        <end position="129"/>
    </location>
</feature>
<proteinExistence type="predicted"/>
<keyword evidence="3" id="KW-1185">Reference proteome</keyword>